<proteinExistence type="predicted"/>
<dbReference type="OrthoDB" id="1745749at2759"/>
<comment type="caution">
    <text evidence="1">The sequence shown here is derived from an EMBL/GenBank/DDBJ whole genome shotgun (WGS) entry which is preliminary data.</text>
</comment>
<dbReference type="PANTHER" id="PTHR34741">
    <property type="entry name" value="IMAP FAMILY MEMBER 1, PUTATIVE-RELATED"/>
    <property type="match status" value="1"/>
</dbReference>
<sequence>MVLVRQISLQWSNVVLEFCLQAAIQIALQYETTQHPKLPVSFYLQFMNFERIRICGTFRQQEYE</sequence>
<gene>
    <name evidence="1" type="ORF">SADUNF_Sadunf17G0134400</name>
</gene>
<reference evidence="1 2" key="1">
    <citation type="submission" date="2020-10" db="EMBL/GenBank/DDBJ databases">
        <title>Plant Genome Project.</title>
        <authorList>
            <person name="Zhang R.-G."/>
        </authorList>
    </citation>
    <scope>NUCLEOTIDE SEQUENCE [LARGE SCALE GENOMIC DNA]</scope>
    <source>
        <strain evidence="1">FAFU-HL-1</strain>
        <tissue evidence="1">Leaf</tissue>
    </source>
</reference>
<evidence type="ECO:0000313" key="1">
    <source>
        <dbReference type="EMBL" id="KAF9664229.1"/>
    </source>
</evidence>
<dbReference type="AlphaFoldDB" id="A0A835J9I9"/>
<accession>A0A835J9I9</accession>
<dbReference type="Proteomes" id="UP000657918">
    <property type="component" value="Unassembled WGS sequence"/>
</dbReference>
<name>A0A835J9I9_9ROSI</name>
<keyword evidence="2" id="KW-1185">Reference proteome</keyword>
<dbReference type="PANTHER" id="PTHR34741:SF1">
    <property type="entry name" value="PGG DOMAIN-CONTAINING PROTEIN"/>
    <property type="match status" value="1"/>
</dbReference>
<evidence type="ECO:0000313" key="2">
    <source>
        <dbReference type="Proteomes" id="UP000657918"/>
    </source>
</evidence>
<organism evidence="1 2">
    <name type="scientific">Salix dunnii</name>
    <dbReference type="NCBI Taxonomy" id="1413687"/>
    <lineage>
        <taxon>Eukaryota</taxon>
        <taxon>Viridiplantae</taxon>
        <taxon>Streptophyta</taxon>
        <taxon>Embryophyta</taxon>
        <taxon>Tracheophyta</taxon>
        <taxon>Spermatophyta</taxon>
        <taxon>Magnoliopsida</taxon>
        <taxon>eudicotyledons</taxon>
        <taxon>Gunneridae</taxon>
        <taxon>Pentapetalae</taxon>
        <taxon>rosids</taxon>
        <taxon>fabids</taxon>
        <taxon>Malpighiales</taxon>
        <taxon>Salicaceae</taxon>
        <taxon>Saliceae</taxon>
        <taxon>Salix</taxon>
    </lineage>
</organism>
<protein>
    <submittedName>
        <fullName evidence="1">Uncharacterized protein</fullName>
    </submittedName>
</protein>
<dbReference type="EMBL" id="JADGMS010000017">
    <property type="protein sequence ID" value="KAF9664229.1"/>
    <property type="molecule type" value="Genomic_DNA"/>
</dbReference>